<gene>
    <name evidence="1" type="ORF">DGG96_17685</name>
    <name evidence="2" type="ORF">ELY20_05720</name>
</gene>
<dbReference type="EMBL" id="RZGX01000006">
    <property type="protein sequence ID" value="RUR24062.1"/>
    <property type="molecule type" value="Genomic_DNA"/>
</dbReference>
<evidence type="ECO:0000313" key="1">
    <source>
        <dbReference type="EMBL" id="PWY54283.1"/>
    </source>
</evidence>
<name>A0A317TXK8_9GAMM</name>
<dbReference type="OrthoDB" id="5652365at2"/>
<evidence type="ECO:0000313" key="3">
    <source>
        <dbReference type="Proteomes" id="UP000247152"/>
    </source>
</evidence>
<comment type="caution">
    <text evidence="1">The sequence shown here is derived from an EMBL/GenBank/DDBJ whole genome shotgun (WGS) entry which is preliminary data.</text>
</comment>
<reference evidence="2 4" key="2">
    <citation type="submission" date="2018-12" db="EMBL/GenBank/DDBJ databases">
        <title>Legionella sp,whole genome shotgun sequence.</title>
        <authorList>
            <person name="Wu H."/>
        </authorList>
    </citation>
    <scope>NUCLEOTIDE SEQUENCE [LARGE SCALE GENOMIC DNA]</scope>
    <source>
        <strain evidence="4">km489</strain>
        <strain evidence="2">Km489</strain>
    </source>
</reference>
<keyword evidence="4" id="KW-1185">Reference proteome</keyword>
<dbReference type="Proteomes" id="UP000287374">
    <property type="component" value="Unassembled WGS sequence"/>
</dbReference>
<accession>A0A317TXK8</accession>
<organism evidence="1 3">
    <name type="scientific">Legionella qingyii</name>
    <dbReference type="NCBI Taxonomy" id="2184757"/>
    <lineage>
        <taxon>Bacteria</taxon>
        <taxon>Pseudomonadati</taxon>
        <taxon>Pseudomonadota</taxon>
        <taxon>Gammaproteobacteria</taxon>
        <taxon>Legionellales</taxon>
        <taxon>Legionellaceae</taxon>
        <taxon>Legionella</taxon>
    </lineage>
</organism>
<dbReference type="Proteomes" id="UP000247152">
    <property type="component" value="Unassembled WGS sequence"/>
</dbReference>
<protein>
    <submittedName>
        <fullName evidence="1">Uncharacterized protein</fullName>
    </submittedName>
</protein>
<dbReference type="EMBL" id="QHJG01000038">
    <property type="protein sequence ID" value="PWY54283.1"/>
    <property type="molecule type" value="Genomic_DNA"/>
</dbReference>
<sequence>MISRSEIIMKKLLLIFFSLTMLNAVSHATKIVITGTPIILEKQGDVYYVPNDYKSTTSYYYVSLNGARQVCYIDKQPELSALNTTTLEVNYNGSTLTWVCYPFDTNYFETP</sequence>
<proteinExistence type="predicted"/>
<evidence type="ECO:0000313" key="2">
    <source>
        <dbReference type="EMBL" id="RUR24062.1"/>
    </source>
</evidence>
<dbReference type="AlphaFoldDB" id="A0A317TXK8"/>
<evidence type="ECO:0000313" key="4">
    <source>
        <dbReference type="Proteomes" id="UP000287374"/>
    </source>
</evidence>
<reference evidence="1 3" key="1">
    <citation type="submission" date="2018-05" db="EMBL/GenBank/DDBJ databases">
        <title>Legionella qingyii sp.nov., whole genome shotgun sequence.</title>
        <authorList>
            <person name="Wu H."/>
            <person name="Zhu Q."/>
            <person name="Hu C."/>
        </authorList>
    </citation>
    <scope>NUCLEOTIDE SEQUENCE [LARGE SCALE GENOMIC DNA]</scope>
    <source>
        <strain evidence="1 3">HEB18</strain>
    </source>
</reference>